<dbReference type="AlphaFoldDB" id="A0A844EP13"/>
<gene>
    <name evidence="1" type="ORF">GKC44_13060</name>
</gene>
<evidence type="ECO:0000313" key="1">
    <source>
        <dbReference type="EMBL" id="MSE22144.1"/>
    </source>
</evidence>
<accession>A0A844EP13</accession>
<organism evidence="1 2">
    <name type="scientific">Lentilactobacillus parabuchneri</name>
    <dbReference type="NCBI Taxonomy" id="152331"/>
    <lineage>
        <taxon>Bacteria</taxon>
        <taxon>Bacillati</taxon>
        <taxon>Bacillota</taxon>
        <taxon>Bacilli</taxon>
        <taxon>Lactobacillales</taxon>
        <taxon>Lactobacillaceae</taxon>
        <taxon>Lentilactobacillus</taxon>
    </lineage>
</organism>
<sequence>QLRRHVQNAIDESQALKGQELTDYLTGQNHDVVKMMRIATEKFNHQLIEKGLTLSKLTFNMDKNL</sequence>
<dbReference type="EMBL" id="WKKY01000852">
    <property type="protein sequence ID" value="MSE22144.1"/>
    <property type="molecule type" value="Genomic_DNA"/>
</dbReference>
<feature type="non-terminal residue" evidence="1">
    <location>
        <position position="1"/>
    </location>
</feature>
<comment type="caution">
    <text evidence="1">The sequence shown here is derived from an EMBL/GenBank/DDBJ whole genome shotgun (WGS) entry which is preliminary data.</text>
</comment>
<reference evidence="1 2" key="1">
    <citation type="submission" date="2019-11" db="EMBL/GenBank/DDBJ databases">
        <title>Draft Genome Sequence of Plant Growth-Promoting Rhizosphere-Associated Bacteria.</title>
        <authorList>
            <person name="Vasilyev I.Y."/>
            <person name="Radchenko V."/>
            <person name="Ilnitskaya E.V."/>
        </authorList>
    </citation>
    <scope>NUCLEOTIDE SEQUENCE [LARGE SCALE GENOMIC DNA]</scope>
    <source>
        <strain evidence="1 2">VRA_07sq_f</strain>
    </source>
</reference>
<proteinExistence type="predicted"/>
<protein>
    <submittedName>
        <fullName evidence="1">Dipeptidase</fullName>
    </submittedName>
</protein>
<evidence type="ECO:0000313" key="2">
    <source>
        <dbReference type="Proteomes" id="UP000491237"/>
    </source>
</evidence>
<name>A0A844EP13_9LACO</name>
<dbReference type="Proteomes" id="UP000491237">
    <property type="component" value="Unassembled WGS sequence"/>
</dbReference>